<dbReference type="RefSeq" id="XP_002902595.1">
    <property type="nucleotide sequence ID" value="XM_002902549.1"/>
</dbReference>
<keyword evidence="3" id="KW-1185">Reference proteome</keyword>
<sequence>MVTSQFEAALASEGATGSAEAQLAFQEAFALAESVAAKLQLVHKTFAPGTPDFWFYSSLCKLLDVQTLMETEKHEAAWQVLGENKTQLETVERELTGRSCWRRSQRIHRRRLLLELDLLYKLKRPQEEIKNVTQQLTTSLQVNYQDPEPTGGTAEIRKETHPSEKDSSLKGLLHGLDVYGREKTFQKILTWNGSVEEHWKMLEVFLDDYPFEYADIPGYVDVIVRDVKRKRDKDPVKGYSFNFRAAHGALSFSQLLECARQDPELFRSNSEFAVRGMQLLRAAAEVDSEQCSDLRSEAQNEKELQHLATYVEFLRDFAPSSVGNIQVMVLYRKLQLLNAICCSNANAVPELLNCLVEYVKIAGGRVLNTFSYVGSCGFNAVYQANHNEIIRKSLTTLWSSGIDEKTTYNTR</sequence>
<protein>
    <submittedName>
        <fullName evidence="2">Uncharacterized protein</fullName>
    </submittedName>
</protein>
<evidence type="ECO:0000313" key="3">
    <source>
        <dbReference type="Proteomes" id="UP000006643"/>
    </source>
</evidence>
<dbReference type="VEuPathDB" id="FungiDB:PITG_10059"/>
<dbReference type="InParanoid" id="D0NE76"/>
<dbReference type="KEGG" id="pif:PITG_10059"/>
<gene>
    <name evidence="2" type="ORF">PITG_10059</name>
</gene>
<dbReference type="eggNOG" id="ENOG502QT0W">
    <property type="taxonomic scope" value="Eukaryota"/>
</dbReference>
<dbReference type="Proteomes" id="UP000006643">
    <property type="component" value="Unassembled WGS sequence"/>
</dbReference>
<dbReference type="OrthoDB" id="125929at2759"/>
<dbReference type="AlphaFoldDB" id="D0NE76"/>
<dbReference type="EMBL" id="DS028134">
    <property type="protein sequence ID" value="EEY56521.1"/>
    <property type="molecule type" value="Genomic_DNA"/>
</dbReference>
<feature type="compositionally biased region" description="Basic and acidic residues" evidence="1">
    <location>
        <begin position="155"/>
        <end position="168"/>
    </location>
</feature>
<dbReference type="HOGENOM" id="CLU_669918_0_0_1"/>
<dbReference type="GeneID" id="9474901"/>
<organism evidence="2 3">
    <name type="scientific">Phytophthora infestans (strain T30-4)</name>
    <name type="common">Potato late blight agent</name>
    <dbReference type="NCBI Taxonomy" id="403677"/>
    <lineage>
        <taxon>Eukaryota</taxon>
        <taxon>Sar</taxon>
        <taxon>Stramenopiles</taxon>
        <taxon>Oomycota</taxon>
        <taxon>Peronosporomycetes</taxon>
        <taxon>Peronosporales</taxon>
        <taxon>Peronosporaceae</taxon>
        <taxon>Phytophthora</taxon>
    </lineage>
</organism>
<feature type="region of interest" description="Disordered" evidence="1">
    <location>
        <begin position="140"/>
        <end position="168"/>
    </location>
</feature>
<name>D0NE76_PHYIT</name>
<accession>D0NE76</accession>
<proteinExistence type="predicted"/>
<reference evidence="3" key="1">
    <citation type="journal article" date="2009" name="Nature">
        <title>Genome sequence and analysis of the Irish potato famine pathogen Phytophthora infestans.</title>
        <authorList>
            <consortium name="The Broad Institute Genome Sequencing Platform"/>
            <person name="Haas B.J."/>
            <person name="Kamoun S."/>
            <person name="Zody M.C."/>
            <person name="Jiang R.H."/>
            <person name="Handsaker R.E."/>
            <person name="Cano L.M."/>
            <person name="Grabherr M."/>
            <person name="Kodira C.D."/>
            <person name="Raffaele S."/>
            <person name="Torto-Alalibo T."/>
            <person name="Bozkurt T.O."/>
            <person name="Ah-Fong A.M."/>
            <person name="Alvarado L."/>
            <person name="Anderson V.L."/>
            <person name="Armstrong M.R."/>
            <person name="Avrova A."/>
            <person name="Baxter L."/>
            <person name="Beynon J."/>
            <person name="Boevink P.C."/>
            <person name="Bollmann S.R."/>
            <person name="Bos J.I."/>
            <person name="Bulone V."/>
            <person name="Cai G."/>
            <person name="Cakir C."/>
            <person name="Carrington J.C."/>
            <person name="Chawner M."/>
            <person name="Conti L."/>
            <person name="Costanzo S."/>
            <person name="Ewan R."/>
            <person name="Fahlgren N."/>
            <person name="Fischbach M.A."/>
            <person name="Fugelstad J."/>
            <person name="Gilroy E.M."/>
            <person name="Gnerre S."/>
            <person name="Green P.J."/>
            <person name="Grenville-Briggs L.J."/>
            <person name="Griffith J."/>
            <person name="Grunwald N.J."/>
            <person name="Horn K."/>
            <person name="Horner N.R."/>
            <person name="Hu C.H."/>
            <person name="Huitema E."/>
            <person name="Jeong D.H."/>
            <person name="Jones A.M."/>
            <person name="Jones J.D."/>
            <person name="Jones R.W."/>
            <person name="Karlsson E.K."/>
            <person name="Kunjeti S.G."/>
            <person name="Lamour K."/>
            <person name="Liu Z."/>
            <person name="Ma L."/>
            <person name="Maclean D."/>
            <person name="Chibucos M.C."/>
            <person name="McDonald H."/>
            <person name="McWalters J."/>
            <person name="Meijer H.J."/>
            <person name="Morgan W."/>
            <person name="Morris P.F."/>
            <person name="Munro C.A."/>
            <person name="O'Neill K."/>
            <person name="Ospina-Giraldo M."/>
            <person name="Pinzon A."/>
            <person name="Pritchard L."/>
            <person name="Ramsahoye B."/>
            <person name="Ren Q."/>
            <person name="Restrepo S."/>
            <person name="Roy S."/>
            <person name="Sadanandom A."/>
            <person name="Savidor A."/>
            <person name="Schornack S."/>
            <person name="Schwartz D.C."/>
            <person name="Schumann U.D."/>
            <person name="Schwessinger B."/>
            <person name="Seyer L."/>
            <person name="Sharpe T."/>
            <person name="Silvar C."/>
            <person name="Song J."/>
            <person name="Studholme D.J."/>
            <person name="Sykes S."/>
            <person name="Thines M."/>
            <person name="van de Vondervoort P.J."/>
            <person name="Phuntumart V."/>
            <person name="Wawra S."/>
            <person name="Weide R."/>
            <person name="Win J."/>
            <person name="Young C."/>
            <person name="Zhou S."/>
            <person name="Fry W."/>
            <person name="Meyers B.C."/>
            <person name="van West P."/>
            <person name="Ristaino J."/>
            <person name="Govers F."/>
            <person name="Birch P.R."/>
            <person name="Whisson S.C."/>
            <person name="Judelson H.S."/>
            <person name="Nusbaum C."/>
        </authorList>
    </citation>
    <scope>NUCLEOTIDE SEQUENCE [LARGE SCALE GENOMIC DNA]</scope>
    <source>
        <strain evidence="3">T30-4</strain>
    </source>
</reference>
<evidence type="ECO:0000256" key="1">
    <source>
        <dbReference type="SAM" id="MobiDB-lite"/>
    </source>
</evidence>
<dbReference type="OMA" id="IATYLEF"/>
<dbReference type="STRING" id="403677.D0NE76"/>
<evidence type="ECO:0000313" key="2">
    <source>
        <dbReference type="EMBL" id="EEY56521.1"/>
    </source>
</evidence>